<keyword evidence="1" id="KW-0812">Transmembrane</keyword>
<name>A0A1Q8TAG9_9GAMM</name>
<dbReference type="RefSeq" id="WP_075369804.1">
    <property type="nucleotide sequence ID" value="NZ_JBQCXM010000001.1"/>
</dbReference>
<dbReference type="AlphaFoldDB" id="A0A1Q8TAG9"/>
<sequence>MTSATHHSSTPPRRVRTRHRAQWWLAGLLVGCLLPAGLMHPEALRIAERLTQICLMAPEAIRAQSRRVARRKRLLGTGRRRPRSPRLWRLPQRSYHVLSVGLDVLSRRGPPLSVLFRDIGRLTA</sequence>
<dbReference type="EMBL" id="MSDQ01000032">
    <property type="protein sequence ID" value="OLO10680.1"/>
    <property type="molecule type" value="Genomic_DNA"/>
</dbReference>
<organism evidence="2 3">
    <name type="scientific">Chromohalobacter japonicus</name>
    <dbReference type="NCBI Taxonomy" id="223900"/>
    <lineage>
        <taxon>Bacteria</taxon>
        <taxon>Pseudomonadati</taxon>
        <taxon>Pseudomonadota</taxon>
        <taxon>Gammaproteobacteria</taxon>
        <taxon>Oceanospirillales</taxon>
        <taxon>Halomonadaceae</taxon>
        <taxon>Chromohalobacter</taxon>
    </lineage>
</organism>
<dbReference type="Proteomes" id="UP000186806">
    <property type="component" value="Unassembled WGS sequence"/>
</dbReference>
<proteinExistence type="predicted"/>
<accession>A0A1Q8TAG9</accession>
<evidence type="ECO:0000313" key="3">
    <source>
        <dbReference type="Proteomes" id="UP000186806"/>
    </source>
</evidence>
<keyword evidence="3" id="KW-1185">Reference proteome</keyword>
<keyword evidence="1" id="KW-1133">Transmembrane helix</keyword>
<comment type="caution">
    <text evidence="2">The sequence shown here is derived from an EMBL/GenBank/DDBJ whole genome shotgun (WGS) entry which is preliminary data.</text>
</comment>
<feature type="transmembrane region" description="Helical" evidence="1">
    <location>
        <begin position="21"/>
        <end position="39"/>
    </location>
</feature>
<reference evidence="2 3" key="1">
    <citation type="submission" date="2016-12" db="EMBL/GenBank/DDBJ databases">
        <title>Draft genome sequences of strains Salinicola socius SMB35, Salinicola sp. MH3R3-1 and Chromohalobacter sp. SMB17 from the Verkhnekamsk potash mining region of Russia.</title>
        <authorList>
            <person name="Mavrodi D.V."/>
            <person name="Olsson B.E."/>
            <person name="Korsakova E.S."/>
            <person name="Pyankova A."/>
            <person name="Mavrodi O.V."/>
            <person name="Plotnikova E.G."/>
        </authorList>
    </citation>
    <scope>NUCLEOTIDE SEQUENCE [LARGE SCALE GENOMIC DNA]</scope>
    <source>
        <strain evidence="2 3">SMB17</strain>
    </source>
</reference>
<evidence type="ECO:0000313" key="2">
    <source>
        <dbReference type="EMBL" id="OLO10680.1"/>
    </source>
</evidence>
<evidence type="ECO:0000256" key="1">
    <source>
        <dbReference type="SAM" id="Phobius"/>
    </source>
</evidence>
<gene>
    <name evidence="2" type="ORF">BTW10_13335</name>
</gene>
<keyword evidence="1" id="KW-0472">Membrane</keyword>
<protein>
    <submittedName>
        <fullName evidence="2">Uncharacterized protein</fullName>
    </submittedName>
</protein>